<accession>A0A916N9W2</accession>
<keyword evidence="1" id="KW-1133">Transmembrane helix</keyword>
<dbReference type="Proteomes" id="UP000683507">
    <property type="component" value="Chromosome"/>
</dbReference>
<evidence type="ECO:0000313" key="2">
    <source>
        <dbReference type="EMBL" id="CAG5079749.1"/>
    </source>
</evidence>
<evidence type="ECO:0000256" key="1">
    <source>
        <dbReference type="SAM" id="Phobius"/>
    </source>
</evidence>
<keyword evidence="1" id="KW-0472">Membrane</keyword>
<proteinExistence type="predicted"/>
<gene>
    <name evidence="2" type="ORF">CRYO30217_01047</name>
</gene>
<reference evidence="2" key="1">
    <citation type="submission" date="2021-04" db="EMBL/GenBank/DDBJ databases">
        <authorList>
            <person name="Rodrigo-Torres L."/>
            <person name="Arahal R. D."/>
            <person name="Lucena T."/>
        </authorList>
    </citation>
    <scope>NUCLEOTIDE SEQUENCE</scope>
    <source>
        <strain evidence="2">AS29M-1</strain>
    </source>
</reference>
<feature type="transmembrane region" description="Helical" evidence="1">
    <location>
        <begin position="6"/>
        <end position="25"/>
    </location>
</feature>
<organism evidence="2 3">
    <name type="scientific">Parvicella tangerina</name>
    <dbReference type="NCBI Taxonomy" id="2829795"/>
    <lineage>
        <taxon>Bacteria</taxon>
        <taxon>Pseudomonadati</taxon>
        <taxon>Bacteroidota</taxon>
        <taxon>Flavobacteriia</taxon>
        <taxon>Flavobacteriales</taxon>
        <taxon>Parvicellaceae</taxon>
        <taxon>Parvicella</taxon>
    </lineage>
</organism>
<sequence length="311" mass="35927">MNSIKGIILFVLFSLGFYLALMFGLSKVEYKGASMIIQTNDFYFKKGGDTYEKFKSFKRNELHDIVFVGSSRCYRHYNPDYFGKGKLNNWNLGTSAQIMRNSKLVIEGYLTKENCKLIVLDLFPAAFNTPGLESSADLITNASKNNVAFQVAWGMKDSRALNLMVNRYLTLSNPPSFQNEDYVGKGFCAHYDTIKKNASFQTDKMIQELEINEEQLKVLLDIIKYCKQEEVKLALVISPSSNYFHEQTYLEFLDVILPIVEAYDIPFFDYAKNHSLKTTEHFYDDSHMNIEGVKIFNERFYQDLKKANLVE</sequence>
<dbReference type="RefSeq" id="WP_258541266.1">
    <property type="nucleotide sequence ID" value="NZ_OU015584.1"/>
</dbReference>
<evidence type="ECO:0000313" key="3">
    <source>
        <dbReference type="Proteomes" id="UP000683507"/>
    </source>
</evidence>
<dbReference type="AlphaFoldDB" id="A0A916N9W2"/>
<dbReference type="EMBL" id="OU015584">
    <property type="protein sequence ID" value="CAG5079749.1"/>
    <property type="molecule type" value="Genomic_DNA"/>
</dbReference>
<name>A0A916N9W2_9FLAO</name>
<protein>
    <recommendedName>
        <fullName evidence="4">SGNH/GDSL hydrolase family protein</fullName>
    </recommendedName>
</protein>
<dbReference type="SUPFAM" id="SSF52266">
    <property type="entry name" value="SGNH hydrolase"/>
    <property type="match status" value="1"/>
</dbReference>
<keyword evidence="3" id="KW-1185">Reference proteome</keyword>
<evidence type="ECO:0008006" key="4">
    <source>
        <dbReference type="Google" id="ProtNLM"/>
    </source>
</evidence>
<keyword evidence="1" id="KW-0812">Transmembrane</keyword>
<dbReference type="KEGG" id="ptan:CRYO30217_01047"/>